<comment type="caution">
    <text evidence="7">The sequence shown here is derived from an EMBL/GenBank/DDBJ whole genome shotgun (WGS) entry which is preliminary data.</text>
</comment>
<gene>
    <name evidence="7" type="ORF">K7X08_000356</name>
</gene>
<dbReference type="Proteomes" id="UP001152561">
    <property type="component" value="Unassembled WGS sequence"/>
</dbReference>
<evidence type="ECO:0000256" key="5">
    <source>
        <dbReference type="SAM" id="MobiDB-lite"/>
    </source>
</evidence>
<protein>
    <recommendedName>
        <fullName evidence="6">BHLH domain-containing protein</fullName>
    </recommendedName>
</protein>
<dbReference type="PANTHER" id="PTHR46196">
    <property type="entry name" value="TRANSCRIPTION FACTOR BHLH155-LIKE ISOFORM X1-RELATED"/>
    <property type="match status" value="1"/>
</dbReference>
<dbReference type="PANTHER" id="PTHR46196:SF3">
    <property type="entry name" value="TRANSCRIPTION FACTOR LHW-LIKE ISOFORM X1"/>
    <property type="match status" value="1"/>
</dbReference>
<organism evidence="7 8">
    <name type="scientific">Anisodus acutangulus</name>
    <dbReference type="NCBI Taxonomy" id="402998"/>
    <lineage>
        <taxon>Eukaryota</taxon>
        <taxon>Viridiplantae</taxon>
        <taxon>Streptophyta</taxon>
        <taxon>Embryophyta</taxon>
        <taxon>Tracheophyta</taxon>
        <taxon>Spermatophyta</taxon>
        <taxon>Magnoliopsida</taxon>
        <taxon>eudicotyledons</taxon>
        <taxon>Gunneridae</taxon>
        <taxon>Pentapetalae</taxon>
        <taxon>asterids</taxon>
        <taxon>lamiids</taxon>
        <taxon>Solanales</taxon>
        <taxon>Solanaceae</taxon>
        <taxon>Solanoideae</taxon>
        <taxon>Hyoscyameae</taxon>
        <taxon>Anisodus</taxon>
    </lineage>
</organism>
<dbReference type="InterPro" id="IPR043561">
    <property type="entry name" value="LHW-like"/>
</dbReference>
<evidence type="ECO:0000256" key="1">
    <source>
        <dbReference type="ARBA" id="ARBA00004123"/>
    </source>
</evidence>
<feature type="region of interest" description="Disordered" evidence="5">
    <location>
        <begin position="543"/>
        <end position="575"/>
    </location>
</feature>
<proteinExistence type="predicted"/>
<evidence type="ECO:0000259" key="6">
    <source>
        <dbReference type="PROSITE" id="PS50888"/>
    </source>
</evidence>
<feature type="domain" description="BHLH" evidence="6">
    <location>
        <begin position="560"/>
        <end position="609"/>
    </location>
</feature>
<dbReference type="InterPro" id="IPR011598">
    <property type="entry name" value="bHLH_dom"/>
</dbReference>
<name>A0A9Q1M3M6_9SOLA</name>
<dbReference type="GO" id="GO:0046983">
    <property type="term" value="F:protein dimerization activity"/>
    <property type="evidence" value="ECO:0007669"/>
    <property type="project" value="InterPro"/>
</dbReference>
<evidence type="ECO:0000256" key="3">
    <source>
        <dbReference type="ARBA" id="ARBA00023163"/>
    </source>
</evidence>
<dbReference type="InterPro" id="IPR025610">
    <property type="entry name" value="MYC/MYB_N"/>
</dbReference>
<evidence type="ECO:0000313" key="7">
    <source>
        <dbReference type="EMBL" id="KAJ8550986.1"/>
    </source>
</evidence>
<dbReference type="PROSITE" id="PS50888">
    <property type="entry name" value="BHLH"/>
    <property type="match status" value="1"/>
</dbReference>
<dbReference type="Pfam" id="PF23176">
    <property type="entry name" value="bHLH_LHW"/>
    <property type="match status" value="1"/>
</dbReference>
<evidence type="ECO:0000256" key="2">
    <source>
        <dbReference type="ARBA" id="ARBA00023015"/>
    </source>
</evidence>
<dbReference type="OrthoDB" id="778365at2759"/>
<feature type="compositionally biased region" description="Basic residues" evidence="5">
    <location>
        <begin position="554"/>
        <end position="570"/>
    </location>
</feature>
<keyword evidence="8" id="KW-1185">Reference proteome</keyword>
<sequence>MRAASLRHFLESLCFKSPWNYAVFWKLQQQFPTVLTWEDGYLDIPCAREPYESLIGNYYSNNLNELSPNCGSRSHSGYLGEHPIGLAMAEMSSTYHVAGRGVVAQVASLGIPRWISSDSLEPAELSFGSVGECPDEWMLQFVTGIKTILLVPCIPYGVLQLGSMETVAENVEMVTNLAEVFDAHFKFVENFLPGGESSEFLLQSSISESLNIPSATTTDKVNEDDVAADIPILKDHKLSAAFPMTSLIEVQHPFQISGQHMQNVLENENKSKIGKFVEDMPTVLENANESEIGVQHADMINLVKQLAHEYSDDNRSGITENSLGRSSCHAKDVDAFSYSGCNVDGVNVSNEVDFYFDGYMLDPQSLGMDCSDTFPGNASNSYSCLTECELYEALGSTIHNNLSDFSANTASKSICTADHMFNIEPLFGESNGHLKEDNAENLLEAVVASAFCFSDDYSLHQMAGLESLNMPSVKPVPLCKRQKQSTESASVGEDAVTQSTLTSTSAGADKYASTNCSHSASFDCVVSAFNEGQHQTKVFSSLNCHKEPKISNTNKKRRRSGDSHKHKPRPRDRQLIQDRLKELRQLVPSGAKCSIDGLLDKTIKHMLFLRSVTDQADKLRYQAHTEVAPDKSLQSPEVTTSNQQGTCWALELGSVDQICPIIVKDLEYPGQMLIEMMCDDHGRFLEISDVIHRLELTILKGVMEKRSESTWAHFIVEASGSFHRLDIFWPLMQLIQQVPSSFSRNM</sequence>
<dbReference type="GO" id="GO:0005634">
    <property type="term" value="C:nucleus"/>
    <property type="evidence" value="ECO:0007669"/>
    <property type="project" value="UniProtKB-SubCell"/>
</dbReference>
<dbReference type="Pfam" id="PF14215">
    <property type="entry name" value="bHLH-MYC_N"/>
    <property type="match status" value="1"/>
</dbReference>
<keyword evidence="3" id="KW-0804">Transcription</keyword>
<accession>A0A9Q1M3M6</accession>
<evidence type="ECO:0000256" key="4">
    <source>
        <dbReference type="ARBA" id="ARBA00023242"/>
    </source>
</evidence>
<dbReference type="AlphaFoldDB" id="A0A9Q1M3M6"/>
<reference evidence="8" key="1">
    <citation type="journal article" date="2023" name="Proc. Natl. Acad. Sci. U.S.A.">
        <title>Genomic and structural basis for evolution of tropane alkaloid biosynthesis.</title>
        <authorList>
            <person name="Wanga Y.-J."/>
            <person name="Taina T."/>
            <person name="Yua J.-Y."/>
            <person name="Lia J."/>
            <person name="Xua B."/>
            <person name="Chenc J."/>
            <person name="D'Auriad J.C."/>
            <person name="Huanga J.-P."/>
            <person name="Huanga S.-X."/>
        </authorList>
    </citation>
    <scope>NUCLEOTIDE SEQUENCE [LARGE SCALE GENOMIC DNA]</scope>
    <source>
        <strain evidence="8">cv. KIB-2019</strain>
    </source>
</reference>
<dbReference type="GO" id="GO:0003700">
    <property type="term" value="F:DNA-binding transcription factor activity"/>
    <property type="evidence" value="ECO:0007669"/>
    <property type="project" value="InterPro"/>
</dbReference>
<keyword evidence="4" id="KW-0539">Nucleus</keyword>
<feature type="region of interest" description="Disordered" evidence="5">
    <location>
        <begin position="479"/>
        <end position="504"/>
    </location>
</feature>
<comment type="subcellular location">
    <subcellularLocation>
        <location evidence="1">Nucleus</location>
    </subcellularLocation>
</comment>
<evidence type="ECO:0000313" key="8">
    <source>
        <dbReference type="Proteomes" id="UP001152561"/>
    </source>
</evidence>
<dbReference type="EMBL" id="JAJAGQ010000010">
    <property type="protein sequence ID" value="KAJ8550986.1"/>
    <property type="molecule type" value="Genomic_DNA"/>
</dbReference>
<keyword evidence="2" id="KW-0805">Transcription regulation</keyword>